<evidence type="ECO:0000259" key="2">
    <source>
        <dbReference type="Pfam" id="PF07995"/>
    </source>
</evidence>
<feature type="domain" description="Glucose/Sorbosone dehydrogenase" evidence="2">
    <location>
        <begin position="57"/>
        <end position="350"/>
    </location>
</feature>
<protein>
    <recommendedName>
        <fullName evidence="2">Glucose/Sorbosone dehydrogenase domain-containing protein</fullName>
    </recommendedName>
</protein>
<keyword evidence="1" id="KW-1133">Transmembrane helix</keyword>
<keyword evidence="4" id="KW-1185">Reference proteome</keyword>
<keyword evidence="1" id="KW-0472">Membrane</keyword>
<feature type="transmembrane region" description="Helical" evidence="1">
    <location>
        <begin position="5"/>
        <end position="24"/>
    </location>
</feature>
<dbReference type="STRING" id="1423731.FC81_GL000784"/>
<dbReference type="InterPro" id="IPR011041">
    <property type="entry name" value="Quinoprot_gluc/sorb_DH_b-prop"/>
</dbReference>
<evidence type="ECO:0000313" key="3">
    <source>
        <dbReference type="EMBL" id="KRL02440.1"/>
    </source>
</evidence>
<dbReference type="RefSeq" id="WP_083478737.1">
    <property type="nucleotide sequence ID" value="NZ_AZEF01000013.1"/>
</dbReference>
<dbReference type="PANTHER" id="PTHR19328:SF13">
    <property type="entry name" value="HIPL1 PROTEIN"/>
    <property type="match status" value="1"/>
</dbReference>
<dbReference type="InterPro" id="IPR012938">
    <property type="entry name" value="Glc/Sorbosone_DH"/>
</dbReference>
<dbReference type="SUPFAM" id="SSF50952">
    <property type="entry name" value="Soluble quinoprotein glucose dehydrogenase"/>
    <property type="match status" value="1"/>
</dbReference>
<proteinExistence type="predicted"/>
<dbReference type="OrthoDB" id="9770043at2"/>
<organism evidence="3 4">
    <name type="scientific">Liquorilactobacillus capillatus DSM 19910</name>
    <dbReference type="NCBI Taxonomy" id="1423731"/>
    <lineage>
        <taxon>Bacteria</taxon>
        <taxon>Bacillati</taxon>
        <taxon>Bacillota</taxon>
        <taxon>Bacilli</taxon>
        <taxon>Lactobacillales</taxon>
        <taxon>Lactobacillaceae</taxon>
        <taxon>Liquorilactobacillus</taxon>
    </lineage>
</organism>
<accession>A0A0R1MFN6</accession>
<keyword evidence="1" id="KW-0812">Transmembrane</keyword>
<dbReference type="PATRIC" id="fig|1423731.3.peg.804"/>
<reference evidence="3 4" key="1">
    <citation type="journal article" date="2015" name="Genome Announc.">
        <title>Expanding the biotechnology potential of lactobacilli through comparative genomics of 213 strains and associated genera.</title>
        <authorList>
            <person name="Sun Z."/>
            <person name="Harris H.M."/>
            <person name="McCann A."/>
            <person name="Guo C."/>
            <person name="Argimon S."/>
            <person name="Zhang W."/>
            <person name="Yang X."/>
            <person name="Jeffery I.B."/>
            <person name="Cooney J.C."/>
            <person name="Kagawa T.F."/>
            <person name="Liu W."/>
            <person name="Song Y."/>
            <person name="Salvetti E."/>
            <person name="Wrobel A."/>
            <person name="Rasinkangas P."/>
            <person name="Parkhill J."/>
            <person name="Rea M.C."/>
            <person name="O'Sullivan O."/>
            <person name="Ritari J."/>
            <person name="Douillard F.P."/>
            <person name="Paul Ross R."/>
            <person name="Yang R."/>
            <person name="Briner A.E."/>
            <person name="Felis G.E."/>
            <person name="de Vos W.M."/>
            <person name="Barrangou R."/>
            <person name="Klaenhammer T.R."/>
            <person name="Caufield P.W."/>
            <person name="Cui Y."/>
            <person name="Zhang H."/>
            <person name="O'Toole P.W."/>
        </authorList>
    </citation>
    <scope>NUCLEOTIDE SEQUENCE [LARGE SCALE GENOMIC DNA]</scope>
    <source>
        <strain evidence="3 4">DSM 19910</strain>
    </source>
</reference>
<comment type="caution">
    <text evidence="3">The sequence shown here is derived from an EMBL/GenBank/DDBJ whole genome shotgun (WGS) entry which is preliminary data.</text>
</comment>
<dbReference type="Pfam" id="PF07995">
    <property type="entry name" value="GSDH"/>
    <property type="match status" value="1"/>
</dbReference>
<dbReference type="InterPro" id="IPR011042">
    <property type="entry name" value="6-blade_b-propeller_TolB-like"/>
</dbReference>
<dbReference type="Proteomes" id="UP000051621">
    <property type="component" value="Unassembled WGS sequence"/>
</dbReference>
<name>A0A0R1MFN6_9LACO</name>
<dbReference type="PANTHER" id="PTHR19328">
    <property type="entry name" value="HEDGEHOG-INTERACTING PROTEIN"/>
    <property type="match status" value="1"/>
</dbReference>
<sequence length="369" mass="40198">MKKAYIIVGIIGVIFVVGAGMLVYSKTSLNQPQQGNVSGLAKKTTLGSKPKVRASNLEAPWSLIFYKKSALVSLRDSGEIREVLANKKTRVIGTVAGVEHGGEAGLLGMAVSDRSKQPYLYVYYSTDKDNRIVRYKLHGRSGHLSLGQRTLLLSGIPHAANHNGGRLAFGPDGMLYATTGDAGNPANAQKRTSLGGKILRMTAAGKVPSDNPFKGSLVYSYGHRNPQGLAWSKDGTMYATEFGQDRWDELNKIEAGHNYGWPTYEGKTRKKGFTNPVQQWKTLEASPSGMVFEKGVLFIANLRGTSIRAVAVSNLASSVNYFRGRYGRIRDVTVSPKGELWFITNNTDGRGSPKSNDDRVLSVPLIQQK</sequence>
<dbReference type="Gene3D" id="2.120.10.30">
    <property type="entry name" value="TolB, C-terminal domain"/>
    <property type="match status" value="1"/>
</dbReference>
<gene>
    <name evidence="3" type="ORF">FC81_GL000784</name>
</gene>
<dbReference type="AlphaFoldDB" id="A0A0R1MFN6"/>
<dbReference type="EMBL" id="AZEF01000013">
    <property type="protein sequence ID" value="KRL02440.1"/>
    <property type="molecule type" value="Genomic_DNA"/>
</dbReference>
<evidence type="ECO:0000313" key="4">
    <source>
        <dbReference type="Proteomes" id="UP000051621"/>
    </source>
</evidence>
<evidence type="ECO:0000256" key="1">
    <source>
        <dbReference type="SAM" id="Phobius"/>
    </source>
</evidence>